<dbReference type="InterPro" id="IPR036388">
    <property type="entry name" value="WH-like_DNA-bd_sf"/>
</dbReference>
<keyword evidence="3" id="KW-0238">DNA-binding</keyword>
<organism evidence="6 7">
    <name type="scientific">Litoreibacter roseus</name>
    <dbReference type="NCBI Taxonomy" id="2601869"/>
    <lineage>
        <taxon>Bacteria</taxon>
        <taxon>Pseudomonadati</taxon>
        <taxon>Pseudomonadota</taxon>
        <taxon>Alphaproteobacteria</taxon>
        <taxon>Rhodobacterales</taxon>
        <taxon>Roseobacteraceae</taxon>
        <taxon>Litoreibacter</taxon>
    </lineage>
</organism>
<keyword evidence="4" id="KW-0804">Transcription</keyword>
<dbReference type="PROSITE" id="PS50931">
    <property type="entry name" value="HTH_LYSR"/>
    <property type="match status" value="1"/>
</dbReference>
<evidence type="ECO:0000313" key="6">
    <source>
        <dbReference type="EMBL" id="GFE64803.1"/>
    </source>
</evidence>
<comment type="caution">
    <text evidence="6">The sequence shown here is derived from an EMBL/GenBank/DDBJ whole genome shotgun (WGS) entry which is preliminary data.</text>
</comment>
<gene>
    <name evidence="6" type="ORF">KIN_18770</name>
</gene>
<evidence type="ECO:0000256" key="4">
    <source>
        <dbReference type="ARBA" id="ARBA00023163"/>
    </source>
</evidence>
<dbReference type="PANTHER" id="PTHR30126:SF98">
    <property type="entry name" value="HTH-TYPE TRANSCRIPTIONAL ACTIVATOR BAUR"/>
    <property type="match status" value="1"/>
</dbReference>
<proteinExistence type="inferred from homology"/>
<keyword evidence="2" id="KW-0805">Transcription regulation</keyword>
<evidence type="ECO:0000313" key="7">
    <source>
        <dbReference type="Proteomes" id="UP000436822"/>
    </source>
</evidence>
<accession>A0A6N6JEM6</accession>
<dbReference type="Gene3D" id="3.40.190.10">
    <property type="entry name" value="Periplasmic binding protein-like II"/>
    <property type="match status" value="2"/>
</dbReference>
<protein>
    <submittedName>
        <fullName evidence="6">LysR family transcriptional regulator</fullName>
    </submittedName>
</protein>
<reference evidence="6 7" key="1">
    <citation type="submission" date="2019-12" db="EMBL/GenBank/DDBJ databases">
        <title>Litoreibacter badius sp. nov., a novel bacteriochlorophyll a-containing bacterium in the genus Litoreibacter.</title>
        <authorList>
            <person name="Kanamuro M."/>
            <person name="Takabe Y."/>
            <person name="Mori K."/>
            <person name="Takaichi S."/>
            <person name="Hanada S."/>
        </authorList>
    </citation>
    <scope>NUCLEOTIDE SEQUENCE [LARGE SCALE GENOMIC DNA]</scope>
    <source>
        <strain evidence="6 7">K6</strain>
    </source>
</reference>
<dbReference type="Proteomes" id="UP000436822">
    <property type="component" value="Unassembled WGS sequence"/>
</dbReference>
<dbReference type="InterPro" id="IPR005119">
    <property type="entry name" value="LysR_subst-bd"/>
</dbReference>
<keyword evidence="7" id="KW-1185">Reference proteome</keyword>
<dbReference type="PANTHER" id="PTHR30126">
    <property type="entry name" value="HTH-TYPE TRANSCRIPTIONAL REGULATOR"/>
    <property type="match status" value="1"/>
</dbReference>
<evidence type="ECO:0000256" key="3">
    <source>
        <dbReference type="ARBA" id="ARBA00023125"/>
    </source>
</evidence>
<dbReference type="OrthoDB" id="7506954at2"/>
<dbReference type="Pfam" id="PF03466">
    <property type="entry name" value="LysR_substrate"/>
    <property type="match status" value="1"/>
</dbReference>
<dbReference type="InterPro" id="IPR036390">
    <property type="entry name" value="WH_DNA-bd_sf"/>
</dbReference>
<dbReference type="EMBL" id="BLJE01000002">
    <property type="protein sequence ID" value="GFE64803.1"/>
    <property type="molecule type" value="Genomic_DNA"/>
</dbReference>
<dbReference type="GO" id="GO:0003700">
    <property type="term" value="F:DNA-binding transcription factor activity"/>
    <property type="evidence" value="ECO:0007669"/>
    <property type="project" value="InterPro"/>
</dbReference>
<evidence type="ECO:0000256" key="2">
    <source>
        <dbReference type="ARBA" id="ARBA00023015"/>
    </source>
</evidence>
<feature type="domain" description="HTH lysR-type" evidence="5">
    <location>
        <begin position="13"/>
        <end position="70"/>
    </location>
</feature>
<evidence type="ECO:0000259" key="5">
    <source>
        <dbReference type="PROSITE" id="PS50931"/>
    </source>
</evidence>
<comment type="similarity">
    <text evidence="1">Belongs to the LysR transcriptional regulatory family.</text>
</comment>
<sequence length="304" mass="33231">MAKRAILKSLGNVDIRLVRVFVAVAECGGLAASEPELNIGRSTISKHIADLEMRMGLKLCNRGPAGFSLTPEGEQVLASARRLLNSIDLFQSEVDNIHENLTGTLRLGLFDQSTTNPNAQIHKAIQAYDELAPDVLLDVSVEPPNIIEARIVEGTLDLGIVPVHRPSPSLRYRDLYREHMTLYCGEGHPLFSDDGATIDVARHKYAGFGFNSPNMTAGQSLGLRRAARVQDEEALSLLIQSGAYLGFLADHSAAPFVAAGKVKPVDPENSRYVSMFAAITRKHPEPDRKTIRFLNCLTQAHGVR</sequence>
<dbReference type="GO" id="GO:0000976">
    <property type="term" value="F:transcription cis-regulatory region binding"/>
    <property type="evidence" value="ECO:0007669"/>
    <property type="project" value="TreeGrafter"/>
</dbReference>
<dbReference type="Pfam" id="PF00126">
    <property type="entry name" value="HTH_1"/>
    <property type="match status" value="1"/>
</dbReference>
<dbReference type="InterPro" id="IPR000847">
    <property type="entry name" value="LysR_HTH_N"/>
</dbReference>
<dbReference type="AlphaFoldDB" id="A0A6N6JEM6"/>
<dbReference type="RefSeq" id="WP_159806268.1">
    <property type="nucleotide sequence ID" value="NZ_BLJE01000002.1"/>
</dbReference>
<dbReference type="Gene3D" id="1.10.10.10">
    <property type="entry name" value="Winged helix-like DNA-binding domain superfamily/Winged helix DNA-binding domain"/>
    <property type="match status" value="1"/>
</dbReference>
<evidence type="ECO:0000256" key="1">
    <source>
        <dbReference type="ARBA" id="ARBA00009437"/>
    </source>
</evidence>
<dbReference type="SUPFAM" id="SSF53850">
    <property type="entry name" value="Periplasmic binding protein-like II"/>
    <property type="match status" value="1"/>
</dbReference>
<name>A0A6N6JEM6_9RHOB</name>
<dbReference type="SUPFAM" id="SSF46785">
    <property type="entry name" value="Winged helix' DNA-binding domain"/>
    <property type="match status" value="1"/>
</dbReference>
<dbReference type="CDD" id="cd05466">
    <property type="entry name" value="PBP2_LTTR_substrate"/>
    <property type="match status" value="1"/>
</dbReference>